<gene>
    <name evidence="1" type="ORF">PPL_00242</name>
</gene>
<proteinExistence type="predicted"/>
<dbReference type="PANTHER" id="PTHR41930">
    <property type="entry name" value="UPF0200 PROTEIN MJ1399"/>
    <property type="match status" value="1"/>
</dbReference>
<accession>D3AVX6</accession>
<dbReference type="RefSeq" id="XP_020438554.1">
    <property type="nucleotide sequence ID" value="XM_020571280.1"/>
</dbReference>
<dbReference type="InParanoid" id="D3AVX6"/>
<dbReference type="Gene3D" id="3.40.50.300">
    <property type="entry name" value="P-loop containing nucleotide triphosphate hydrolases"/>
    <property type="match status" value="1"/>
</dbReference>
<comment type="caution">
    <text evidence="1">The sequence shown here is derived from an EMBL/GenBank/DDBJ whole genome shotgun (WGS) entry which is preliminary data.</text>
</comment>
<dbReference type="Proteomes" id="UP000001396">
    <property type="component" value="Unassembled WGS sequence"/>
</dbReference>
<dbReference type="STRING" id="670386.D3AVX6"/>
<reference evidence="1 2" key="1">
    <citation type="journal article" date="2011" name="Genome Res.">
        <title>Phylogeny-wide analysis of social amoeba genomes highlights ancient origins for complex intercellular communication.</title>
        <authorList>
            <person name="Heidel A.J."/>
            <person name="Lawal H.M."/>
            <person name="Felder M."/>
            <person name="Schilde C."/>
            <person name="Helps N.R."/>
            <person name="Tunggal B."/>
            <person name="Rivero F."/>
            <person name="John U."/>
            <person name="Schleicher M."/>
            <person name="Eichinger L."/>
            <person name="Platzer M."/>
            <person name="Noegel A.A."/>
            <person name="Schaap P."/>
            <person name="Gloeckner G."/>
        </authorList>
    </citation>
    <scope>NUCLEOTIDE SEQUENCE [LARGE SCALE GENOMIC DNA]</scope>
    <source>
        <strain evidence="2">ATCC 26659 / Pp 5 / PN500</strain>
    </source>
</reference>
<dbReference type="EMBL" id="ADBJ01000002">
    <property type="protein sequence ID" value="EFA86449.1"/>
    <property type="molecule type" value="Genomic_DNA"/>
</dbReference>
<sequence length="270" mass="30967">MNTIQKSIGRIIGVCGLNASDQGYGILSLSDALRRELKQRSIPETRDNLISMGNELRNKYGAGILASMILKNLDLNSNYVIDSIRHPDEVKELRAGQHQFCLVGVDCLPSVRYQRLVSRARVGETGPLEYEEFLKIDQRESNNPDPKGQQVASVLKSSDILIDNNQDLDHFKSQLNSLNQQIDQYFQNNNNNKSLVNVNAKKKNESVFDILYLERNSKTKNIEYLVDRNQIIYISLQKKKNYYLDINYNTNQSINESINLKSIKSNHNHY</sequence>
<keyword evidence="2" id="KW-1185">Reference proteome</keyword>
<dbReference type="SUPFAM" id="SSF52540">
    <property type="entry name" value="P-loop containing nucleoside triphosphate hydrolases"/>
    <property type="match status" value="1"/>
</dbReference>
<name>D3AVX6_HETP5</name>
<evidence type="ECO:0000313" key="1">
    <source>
        <dbReference type="EMBL" id="EFA86449.1"/>
    </source>
</evidence>
<dbReference type="GeneID" id="31355776"/>
<evidence type="ECO:0000313" key="2">
    <source>
        <dbReference type="Proteomes" id="UP000001396"/>
    </source>
</evidence>
<dbReference type="InterPro" id="IPR027417">
    <property type="entry name" value="P-loop_NTPase"/>
</dbReference>
<organism evidence="1 2">
    <name type="scientific">Heterostelium pallidum (strain ATCC 26659 / Pp 5 / PN500)</name>
    <name type="common">Cellular slime mold</name>
    <name type="synonym">Polysphondylium pallidum</name>
    <dbReference type="NCBI Taxonomy" id="670386"/>
    <lineage>
        <taxon>Eukaryota</taxon>
        <taxon>Amoebozoa</taxon>
        <taxon>Evosea</taxon>
        <taxon>Eumycetozoa</taxon>
        <taxon>Dictyostelia</taxon>
        <taxon>Acytosteliales</taxon>
        <taxon>Acytosteliaceae</taxon>
        <taxon>Heterostelium</taxon>
    </lineage>
</organism>
<dbReference type="PANTHER" id="PTHR41930:SF1">
    <property type="entry name" value="DEPHOSPHO-COA KINASE"/>
    <property type="match status" value="1"/>
</dbReference>
<protein>
    <submittedName>
        <fullName evidence="1">Uncharacterized protein</fullName>
    </submittedName>
</protein>
<dbReference type="AlphaFoldDB" id="D3AVX6"/>